<gene>
    <name evidence="2" type="ORF">BURPS1710A_3929</name>
</gene>
<dbReference type="EMBL" id="CM000832">
    <property type="protein sequence ID" value="EET08817.1"/>
    <property type="molecule type" value="Genomic_DNA"/>
</dbReference>
<name>A0A0E1WGR0_BURPE</name>
<proteinExistence type="predicted"/>
<feature type="region of interest" description="Disordered" evidence="1">
    <location>
        <begin position="1"/>
        <end position="20"/>
    </location>
</feature>
<dbReference type="HOGENOM" id="CLU_196563_0_0_4"/>
<dbReference type="AlphaFoldDB" id="A0A0E1WGR0"/>
<evidence type="ECO:0000256" key="1">
    <source>
        <dbReference type="SAM" id="MobiDB-lite"/>
    </source>
</evidence>
<reference evidence="2" key="1">
    <citation type="submission" date="2009-05" db="EMBL/GenBank/DDBJ databases">
        <authorList>
            <person name="Harkins D.M."/>
            <person name="DeShazer D."/>
            <person name="Woods D.E."/>
            <person name="Brinkac L.M."/>
            <person name="Brown K.A."/>
            <person name="Hung G.C."/>
            <person name="Tuanyok A."/>
            <person name="Zhang B."/>
            <person name="Nierman W.C."/>
        </authorList>
    </citation>
    <scope>NUCLEOTIDE SEQUENCE [LARGE SCALE GENOMIC DNA]</scope>
    <source>
        <strain evidence="2">1710a</strain>
    </source>
</reference>
<sequence>MGSGLRATAGRPRAPAAGARERRAALRLCARAALVRCANM</sequence>
<evidence type="ECO:0000313" key="2">
    <source>
        <dbReference type="EMBL" id="EET08817.1"/>
    </source>
</evidence>
<protein>
    <submittedName>
        <fullName evidence="2">Uncharacterized protein</fullName>
    </submittedName>
</protein>
<organism evidence="2">
    <name type="scientific">Burkholderia pseudomallei 1710a</name>
    <dbReference type="NCBI Taxonomy" id="320371"/>
    <lineage>
        <taxon>Bacteria</taxon>
        <taxon>Pseudomonadati</taxon>
        <taxon>Pseudomonadota</taxon>
        <taxon>Betaproteobacteria</taxon>
        <taxon>Burkholderiales</taxon>
        <taxon>Burkholderiaceae</taxon>
        <taxon>Burkholderia</taxon>
        <taxon>pseudomallei group</taxon>
    </lineage>
</organism>
<dbReference type="Proteomes" id="UP000001812">
    <property type="component" value="Chromosome I"/>
</dbReference>
<accession>A0A0E1WGR0</accession>
<feature type="compositionally biased region" description="Low complexity" evidence="1">
    <location>
        <begin position="1"/>
        <end position="18"/>
    </location>
</feature>